<dbReference type="InterPro" id="IPR042095">
    <property type="entry name" value="SUMF_sf"/>
</dbReference>
<dbReference type="GO" id="GO:0016301">
    <property type="term" value="F:kinase activity"/>
    <property type="evidence" value="ECO:0007669"/>
    <property type="project" value="UniProtKB-KW"/>
</dbReference>
<dbReference type="Gene3D" id="1.10.510.10">
    <property type="entry name" value="Transferase(Phosphotransferase) domain 1"/>
    <property type="match status" value="1"/>
</dbReference>
<evidence type="ECO:0000256" key="1">
    <source>
        <dbReference type="ARBA" id="ARBA00022741"/>
    </source>
</evidence>
<evidence type="ECO:0000313" key="6">
    <source>
        <dbReference type="EMBL" id="MBP3955833.1"/>
    </source>
</evidence>
<reference evidence="6 7" key="1">
    <citation type="submission" date="2021-04" db="EMBL/GenBank/DDBJ databases">
        <authorList>
            <person name="Ivanova A."/>
        </authorList>
    </citation>
    <scope>NUCLEOTIDE SEQUENCE [LARGE SCALE GENOMIC DNA]</scope>
    <source>
        <strain evidence="6 7">G18</strain>
    </source>
</reference>
<protein>
    <submittedName>
        <fullName evidence="6">Protein kinase</fullName>
    </submittedName>
</protein>
<dbReference type="InterPro" id="IPR016187">
    <property type="entry name" value="CTDL_fold"/>
</dbReference>
<organism evidence="6 7">
    <name type="scientific">Gemmata palustris</name>
    <dbReference type="NCBI Taxonomy" id="2822762"/>
    <lineage>
        <taxon>Bacteria</taxon>
        <taxon>Pseudomonadati</taxon>
        <taxon>Planctomycetota</taxon>
        <taxon>Planctomycetia</taxon>
        <taxon>Gemmatales</taxon>
        <taxon>Gemmataceae</taxon>
        <taxon>Gemmata</taxon>
    </lineage>
</organism>
<dbReference type="RefSeq" id="WP_210653892.1">
    <property type="nucleotide sequence ID" value="NZ_JAGKQQ010000001.1"/>
</dbReference>
<feature type="region of interest" description="Disordered" evidence="4">
    <location>
        <begin position="463"/>
        <end position="486"/>
    </location>
</feature>
<keyword evidence="6" id="KW-0418">Kinase</keyword>
<dbReference type="SMART" id="SM00220">
    <property type="entry name" value="S_TKc"/>
    <property type="match status" value="1"/>
</dbReference>
<dbReference type="InterPro" id="IPR000719">
    <property type="entry name" value="Prot_kinase_dom"/>
</dbReference>
<comment type="caution">
    <text evidence="6">The sequence shown here is derived from an EMBL/GenBank/DDBJ whole genome shotgun (WGS) entry which is preliminary data.</text>
</comment>
<dbReference type="InterPro" id="IPR008271">
    <property type="entry name" value="Ser/Thr_kinase_AS"/>
</dbReference>
<dbReference type="InterPro" id="IPR017441">
    <property type="entry name" value="Protein_kinase_ATP_BS"/>
</dbReference>
<dbReference type="CDD" id="cd14014">
    <property type="entry name" value="STKc_PknB_like"/>
    <property type="match status" value="1"/>
</dbReference>
<evidence type="ECO:0000256" key="3">
    <source>
        <dbReference type="PROSITE-ProRule" id="PRU10141"/>
    </source>
</evidence>
<dbReference type="Pfam" id="PF00069">
    <property type="entry name" value="Pkinase"/>
    <property type="match status" value="1"/>
</dbReference>
<feature type="compositionally biased region" description="Basic and acidic residues" evidence="4">
    <location>
        <begin position="463"/>
        <end position="472"/>
    </location>
</feature>
<dbReference type="PROSITE" id="PS00107">
    <property type="entry name" value="PROTEIN_KINASE_ATP"/>
    <property type="match status" value="1"/>
</dbReference>
<feature type="binding site" evidence="3">
    <location>
        <position position="183"/>
    </location>
    <ligand>
        <name>ATP</name>
        <dbReference type="ChEBI" id="CHEBI:30616"/>
    </ligand>
</feature>
<dbReference type="InterPro" id="IPR005532">
    <property type="entry name" value="SUMF_dom"/>
</dbReference>
<evidence type="ECO:0000313" key="7">
    <source>
        <dbReference type="Proteomes" id="UP000676565"/>
    </source>
</evidence>
<dbReference type="PROSITE" id="PS50011">
    <property type="entry name" value="PROTEIN_KINASE_DOM"/>
    <property type="match status" value="1"/>
</dbReference>
<name>A0ABS5BQ42_9BACT</name>
<gene>
    <name evidence="6" type="ORF">J8F10_11110</name>
</gene>
<evidence type="ECO:0000256" key="2">
    <source>
        <dbReference type="ARBA" id="ARBA00022840"/>
    </source>
</evidence>
<dbReference type="Gene3D" id="3.90.1580.10">
    <property type="entry name" value="paralog of FGE (formylglycine-generating enzyme)"/>
    <property type="match status" value="1"/>
</dbReference>
<accession>A0ABS5BQ42</accession>
<dbReference type="PANTHER" id="PTHR24361">
    <property type="entry name" value="MITOGEN-ACTIVATED KINASE KINASE KINASE"/>
    <property type="match status" value="1"/>
</dbReference>
<dbReference type="EMBL" id="JAGKQQ010000001">
    <property type="protein sequence ID" value="MBP3955833.1"/>
    <property type="molecule type" value="Genomic_DNA"/>
</dbReference>
<feature type="domain" description="Protein kinase" evidence="5">
    <location>
        <begin position="154"/>
        <end position="413"/>
    </location>
</feature>
<evidence type="ECO:0000256" key="4">
    <source>
        <dbReference type="SAM" id="MobiDB-lite"/>
    </source>
</evidence>
<keyword evidence="7" id="KW-1185">Reference proteome</keyword>
<dbReference type="PROSITE" id="PS00108">
    <property type="entry name" value="PROTEIN_KINASE_ST"/>
    <property type="match status" value="1"/>
</dbReference>
<dbReference type="InterPro" id="IPR053235">
    <property type="entry name" value="Ser_Thr_kinase"/>
</dbReference>
<dbReference type="SUPFAM" id="SSF56112">
    <property type="entry name" value="Protein kinase-like (PK-like)"/>
    <property type="match status" value="1"/>
</dbReference>
<dbReference type="Proteomes" id="UP000676565">
    <property type="component" value="Unassembled WGS sequence"/>
</dbReference>
<evidence type="ECO:0000259" key="5">
    <source>
        <dbReference type="PROSITE" id="PS50011"/>
    </source>
</evidence>
<feature type="region of interest" description="Disordered" evidence="4">
    <location>
        <begin position="524"/>
        <end position="556"/>
    </location>
</feature>
<dbReference type="Pfam" id="PF03781">
    <property type="entry name" value="FGE-sulfatase"/>
    <property type="match status" value="1"/>
</dbReference>
<keyword evidence="2 3" id="KW-0067">ATP-binding</keyword>
<proteinExistence type="predicted"/>
<dbReference type="SUPFAM" id="SSF56436">
    <property type="entry name" value="C-type lectin-like"/>
    <property type="match status" value="1"/>
</dbReference>
<keyword evidence="1 3" id="KW-0547">Nucleotide-binding</keyword>
<keyword evidence="6" id="KW-0808">Transferase</keyword>
<sequence>MFDTLSDDDKNRVTARSEEFQRALGRGGVTDWEPFLAGLIGDARRLLLTDLVARDLGHRWERGEQPKIEDYLARYPELGPADRVSAALILEEFRCRVRAGARPPATEYRDRFPGQFDAIQTELDAVVSSGTISEGGPRPWEPMAESVVAMSQQYELVRELGRGMYGEVWLARKKPSGIERAIKILLQSADREAGQRELKSLELIKNLRHPYLLATEDFWVTNNRLHIVMELAEGTLRGRLKEYLAQGRPGVEADELFQYIAEAAEGLDFLHSQKITHRDVKPDNILILHGHAKLADFGLARAQAQVVESMSLAGTPAYMAPEIWGGEGGPASDLYSLAFAYVELRQGRSPLRPRPLVELMIAHQEGSYEFTETVTEAERAVLRQALAAKPQDRHPTCTDFAADLADALGLPFAGGGRRVAGRGSSHHGNPPLPPVFGSAGAFASGSLPMPETGVAGGTVVIDSLRRKPRPEPEPLPEAEPLPEEYAPTESRRAWPLIAGGTVALAALVAFGIWAVFGGPRINPTQPEIATKPSTDQPNPNPKPPGPDVPPAVPPTGDVIRGAAVAVVDRANNLPDVPPKPEPKLLFPAGTIPEPGAKEVQLADKRVPEWVFVERNNEKVRFRLITGQPGPNVAPFYIMETKVTNKLYTGGDGTPVVNVTARDAQEFARKVFGGDLPTDEQWDHAAGFHDQDGQTGPTLPPGRAWIDKDVPGPVKRATTEADVNRYGLLDMAGNGREWTRTVLTRAGKRKVLGTDPLDEMDKVILRGRSFFLDRPLNFKMLETERTTQPQAAITAGPYTSFRVVLALP</sequence>
<feature type="compositionally biased region" description="Pro residues" evidence="4">
    <location>
        <begin position="538"/>
        <end position="553"/>
    </location>
</feature>
<dbReference type="InterPro" id="IPR011009">
    <property type="entry name" value="Kinase-like_dom_sf"/>
</dbReference>